<dbReference type="InterPro" id="IPR025943">
    <property type="entry name" value="Sigma_54_int_dom_ATP-bd_2"/>
</dbReference>
<dbReference type="RefSeq" id="WP_127566724.1">
    <property type="nucleotide sequence ID" value="NZ_BMFB01000003.1"/>
</dbReference>
<dbReference type="InterPro" id="IPR027417">
    <property type="entry name" value="P-loop_NTPase"/>
</dbReference>
<dbReference type="FunFam" id="1.10.10.60:FF:000165">
    <property type="entry name" value="Two-component system nitrogen regulation response regulator NtrX"/>
    <property type="match status" value="1"/>
</dbReference>
<dbReference type="InterPro" id="IPR001789">
    <property type="entry name" value="Sig_transdc_resp-reg_receiver"/>
</dbReference>
<dbReference type="CDD" id="cd17550">
    <property type="entry name" value="REC_NtrX-like"/>
    <property type="match status" value="1"/>
</dbReference>
<dbReference type="InterPro" id="IPR002197">
    <property type="entry name" value="HTH_Fis"/>
</dbReference>
<dbReference type="SMART" id="SM00448">
    <property type="entry name" value="REC"/>
    <property type="match status" value="1"/>
</dbReference>
<evidence type="ECO:0000256" key="6">
    <source>
        <dbReference type="ARBA" id="ARBA00023125"/>
    </source>
</evidence>
<keyword evidence="7" id="KW-0010">Activator</keyword>
<dbReference type="GO" id="GO:0006355">
    <property type="term" value="P:regulation of DNA-templated transcription"/>
    <property type="evidence" value="ECO:0007669"/>
    <property type="project" value="InterPro"/>
</dbReference>
<dbReference type="SUPFAM" id="SSF52540">
    <property type="entry name" value="P-loop containing nucleoside triphosphate hydrolases"/>
    <property type="match status" value="1"/>
</dbReference>
<dbReference type="SUPFAM" id="SSF46689">
    <property type="entry name" value="Homeodomain-like"/>
    <property type="match status" value="1"/>
</dbReference>
<dbReference type="PANTHER" id="PTHR32071">
    <property type="entry name" value="TRANSCRIPTIONAL REGULATORY PROTEIN"/>
    <property type="match status" value="1"/>
</dbReference>
<keyword evidence="4" id="KW-0902">Two-component regulatory system</keyword>
<organism evidence="9 10">
    <name type="scientific">Glycocaulis alkaliphilus</name>
    <dbReference type="NCBI Taxonomy" id="1434191"/>
    <lineage>
        <taxon>Bacteria</taxon>
        <taxon>Pseudomonadati</taxon>
        <taxon>Pseudomonadota</taxon>
        <taxon>Alphaproteobacteria</taxon>
        <taxon>Maricaulales</taxon>
        <taxon>Maricaulaceae</taxon>
        <taxon>Glycocaulis</taxon>
    </lineage>
</organism>
<proteinExistence type="predicted"/>
<dbReference type="PRINTS" id="PR01590">
    <property type="entry name" value="HTHFIS"/>
</dbReference>
<dbReference type="InterPro" id="IPR002078">
    <property type="entry name" value="Sigma_54_int"/>
</dbReference>
<evidence type="ECO:0000313" key="9">
    <source>
        <dbReference type="EMBL" id="AZU04031.1"/>
    </source>
</evidence>
<keyword evidence="5" id="KW-0805">Transcription regulation</keyword>
<keyword evidence="6" id="KW-0238">DNA-binding</keyword>
<dbReference type="InterPro" id="IPR003593">
    <property type="entry name" value="AAA+_ATPase"/>
</dbReference>
<dbReference type="Pfam" id="PF00158">
    <property type="entry name" value="Sigma54_activat"/>
    <property type="match status" value="1"/>
</dbReference>
<dbReference type="PROSITE" id="PS00688">
    <property type="entry name" value="SIGMA54_INTERACT_3"/>
    <property type="match status" value="1"/>
</dbReference>
<dbReference type="FunFam" id="3.40.50.300:FF:000006">
    <property type="entry name" value="DNA-binding transcriptional regulator NtrC"/>
    <property type="match status" value="1"/>
</dbReference>
<dbReference type="PROSITE" id="PS50110">
    <property type="entry name" value="RESPONSE_REGULATORY"/>
    <property type="match status" value="1"/>
</dbReference>
<sequence length="474" mass="51434">MAHDILVVDDEADIRELIGGLLEDEGYMARYAGDADEALAAVRQRKPSLAILDVWLQGSRLDGIALLDEIRAADPGLPVIVISGHGTIETAVAAIRKGAYDFIEKPFKSDKLLLTVERALEASQLRREVAELRARTEMHNELIGRSTAANQLRQTIDRVAAANSRILISGPAGSGKELIARLIHARSPRAGGNFVPVSAAMMNPDRVEEELFGAERADGGVERVGLLEQAHGGTLFLDEVGDMPLATQGKLLRMLVEQRFRRLGGGVDVEVNVRVLSSSSRDLRSLISQGRFREDLYHRLAVVPIDVPPLSDRREDIPLLVSHFLERLTAMSGLTPRKIGPDAMAALQAHSWPGNVRQLRNNVERVLILATGDPNEAITLDALPSEVVGRDSGPGGLDTERMIALPLRDARENFEREYLKAQISRFGGNISRTATFIGMERSALHRKLKSLGVGGTDRAGDGESDDTSAAGSEG</sequence>
<dbReference type="InterPro" id="IPR011006">
    <property type="entry name" value="CheY-like_superfamily"/>
</dbReference>
<evidence type="ECO:0000256" key="4">
    <source>
        <dbReference type="ARBA" id="ARBA00023012"/>
    </source>
</evidence>
<dbReference type="GO" id="GO:0005524">
    <property type="term" value="F:ATP binding"/>
    <property type="evidence" value="ECO:0007669"/>
    <property type="project" value="UniProtKB-KW"/>
</dbReference>
<evidence type="ECO:0000256" key="3">
    <source>
        <dbReference type="ARBA" id="ARBA00022840"/>
    </source>
</evidence>
<dbReference type="PROSITE" id="PS50045">
    <property type="entry name" value="SIGMA54_INTERACT_4"/>
    <property type="match status" value="1"/>
</dbReference>
<dbReference type="EMBL" id="CP018911">
    <property type="protein sequence ID" value="AZU04031.1"/>
    <property type="molecule type" value="Genomic_DNA"/>
</dbReference>
<dbReference type="Gene3D" id="3.40.50.2300">
    <property type="match status" value="1"/>
</dbReference>
<dbReference type="Gene3D" id="1.10.8.60">
    <property type="match status" value="1"/>
</dbReference>
<dbReference type="FunFam" id="3.40.50.2300:FF:000018">
    <property type="entry name" value="DNA-binding transcriptional regulator NtrC"/>
    <property type="match status" value="1"/>
</dbReference>
<dbReference type="SUPFAM" id="SSF52172">
    <property type="entry name" value="CheY-like"/>
    <property type="match status" value="1"/>
</dbReference>
<evidence type="ECO:0000256" key="5">
    <source>
        <dbReference type="ARBA" id="ARBA00023015"/>
    </source>
</evidence>
<dbReference type="Pfam" id="PF25601">
    <property type="entry name" value="AAA_lid_14"/>
    <property type="match status" value="1"/>
</dbReference>
<dbReference type="SMART" id="SM00382">
    <property type="entry name" value="AAA"/>
    <property type="match status" value="1"/>
</dbReference>
<dbReference type="InterPro" id="IPR009057">
    <property type="entry name" value="Homeodomain-like_sf"/>
</dbReference>
<keyword evidence="3" id="KW-0067">ATP-binding</keyword>
<dbReference type="InterPro" id="IPR058031">
    <property type="entry name" value="AAA_lid_NorR"/>
</dbReference>
<dbReference type="Proteomes" id="UP000286954">
    <property type="component" value="Chromosome"/>
</dbReference>
<dbReference type="Pfam" id="PF00072">
    <property type="entry name" value="Response_reg"/>
    <property type="match status" value="1"/>
</dbReference>
<gene>
    <name evidence="9" type="ORF">X907_1498</name>
</gene>
<keyword evidence="1" id="KW-0597">Phosphoprotein</keyword>
<dbReference type="KEGG" id="gak:X907_1498"/>
<dbReference type="PROSITE" id="PS00676">
    <property type="entry name" value="SIGMA54_INTERACT_2"/>
    <property type="match status" value="1"/>
</dbReference>
<dbReference type="GO" id="GO:0043565">
    <property type="term" value="F:sequence-specific DNA binding"/>
    <property type="evidence" value="ECO:0007669"/>
    <property type="project" value="InterPro"/>
</dbReference>
<keyword evidence="10" id="KW-1185">Reference proteome</keyword>
<dbReference type="PANTHER" id="PTHR32071:SF17">
    <property type="entry name" value="TRANSCRIPTIONAL REGULATOR (NTRC FAMILY)"/>
    <property type="match status" value="1"/>
</dbReference>
<accession>A0A3T0E9G3</accession>
<keyword evidence="8" id="KW-0804">Transcription</keyword>
<evidence type="ECO:0000256" key="2">
    <source>
        <dbReference type="ARBA" id="ARBA00022741"/>
    </source>
</evidence>
<evidence type="ECO:0000256" key="1">
    <source>
        <dbReference type="ARBA" id="ARBA00022553"/>
    </source>
</evidence>
<dbReference type="CDD" id="cd00009">
    <property type="entry name" value="AAA"/>
    <property type="match status" value="1"/>
</dbReference>
<evidence type="ECO:0000256" key="8">
    <source>
        <dbReference type="ARBA" id="ARBA00023163"/>
    </source>
</evidence>
<dbReference type="OrthoDB" id="9804019at2"/>
<evidence type="ECO:0000313" key="10">
    <source>
        <dbReference type="Proteomes" id="UP000286954"/>
    </source>
</evidence>
<dbReference type="Gene3D" id="3.40.50.300">
    <property type="entry name" value="P-loop containing nucleotide triphosphate hydrolases"/>
    <property type="match status" value="1"/>
</dbReference>
<protein>
    <submittedName>
        <fullName evidence="9">Nitrogen assimilation regulatory protein NtrX</fullName>
    </submittedName>
</protein>
<dbReference type="Pfam" id="PF02954">
    <property type="entry name" value="HTH_8"/>
    <property type="match status" value="1"/>
</dbReference>
<keyword evidence="2" id="KW-0547">Nucleotide-binding</keyword>
<dbReference type="Gene3D" id="1.10.10.60">
    <property type="entry name" value="Homeodomain-like"/>
    <property type="match status" value="1"/>
</dbReference>
<dbReference type="GO" id="GO:0000160">
    <property type="term" value="P:phosphorelay signal transduction system"/>
    <property type="evidence" value="ECO:0007669"/>
    <property type="project" value="UniProtKB-KW"/>
</dbReference>
<reference evidence="9 10" key="1">
    <citation type="submission" date="2016-12" db="EMBL/GenBank/DDBJ databases">
        <title>The genome of dimorphic prosthecate Glycocaulis alkaliphilus 6b-8t, isolated from crude oil dictates its adaptability in petroleum environments.</title>
        <authorList>
            <person name="Wu X.-L."/>
            <person name="Geng S."/>
        </authorList>
    </citation>
    <scope>NUCLEOTIDE SEQUENCE [LARGE SCALE GENOMIC DNA]</scope>
    <source>
        <strain evidence="9 10">6B-8</strain>
    </source>
</reference>
<dbReference type="AlphaFoldDB" id="A0A3T0E9G3"/>
<evidence type="ECO:0000256" key="7">
    <source>
        <dbReference type="ARBA" id="ARBA00023159"/>
    </source>
</evidence>
<name>A0A3T0E9G3_9PROT</name>
<dbReference type="InterPro" id="IPR025944">
    <property type="entry name" value="Sigma_54_int_dom_CS"/>
</dbReference>